<reference evidence="1 2" key="2">
    <citation type="submission" date="2020-07" db="EMBL/GenBank/DDBJ databases">
        <title>Genome assembly of wild tea tree DASZ reveals pedigree and selection history of tea varieties.</title>
        <authorList>
            <person name="Zhang W."/>
        </authorList>
    </citation>
    <scope>NUCLEOTIDE SEQUENCE [LARGE SCALE GENOMIC DNA]</scope>
    <source>
        <strain evidence="2">cv. G240</strain>
        <tissue evidence="1">Leaf</tissue>
    </source>
</reference>
<keyword evidence="2" id="KW-1185">Reference proteome</keyword>
<evidence type="ECO:0000313" key="2">
    <source>
        <dbReference type="Proteomes" id="UP000593564"/>
    </source>
</evidence>
<gene>
    <name evidence="1" type="ORF">HYC85_003697</name>
</gene>
<dbReference type="EMBL" id="JACBKZ010000002">
    <property type="protein sequence ID" value="KAF5956472.1"/>
    <property type="molecule type" value="Genomic_DNA"/>
</dbReference>
<organism evidence="1 2">
    <name type="scientific">Camellia sinensis</name>
    <name type="common">Tea plant</name>
    <name type="synonym">Thea sinensis</name>
    <dbReference type="NCBI Taxonomy" id="4442"/>
    <lineage>
        <taxon>Eukaryota</taxon>
        <taxon>Viridiplantae</taxon>
        <taxon>Streptophyta</taxon>
        <taxon>Embryophyta</taxon>
        <taxon>Tracheophyta</taxon>
        <taxon>Spermatophyta</taxon>
        <taxon>Magnoliopsida</taxon>
        <taxon>eudicotyledons</taxon>
        <taxon>Gunneridae</taxon>
        <taxon>Pentapetalae</taxon>
        <taxon>asterids</taxon>
        <taxon>Ericales</taxon>
        <taxon>Theaceae</taxon>
        <taxon>Camellia</taxon>
    </lineage>
</organism>
<dbReference type="AlphaFoldDB" id="A0A7J7HUF0"/>
<comment type="caution">
    <text evidence="1">The sequence shown here is derived from an EMBL/GenBank/DDBJ whole genome shotgun (WGS) entry which is preliminary data.</text>
</comment>
<proteinExistence type="predicted"/>
<accession>A0A7J7HUF0</accession>
<reference evidence="2" key="1">
    <citation type="journal article" date="2020" name="Nat. Commun.">
        <title>Genome assembly of wild tea tree DASZ reveals pedigree and selection history of tea varieties.</title>
        <authorList>
            <person name="Zhang W."/>
            <person name="Zhang Y."/>
            <person name="Qiu H."/>
            <person name="Guo Y."/>
            <person name="Wan H."/>
            <person name="Zhang X."/>
            <person name="Scossa F."/>
            <person name="Alseekh S."/>
            <person name="Zhang Q."/>
            <person name="Wang P."/>
            <person name="Xu L."/>
            <person name="Schmidt M.H."/>
            <person name="Jia X."/>
            <person name="Li D."/>
            <person name="Zhu A."/>
            <person name="Guo F."/>
            <person name="Chen W."/>
            <person name="Ni D."/>
            <person name="Usadel B."/>
            <person name="Fernie A.R."/>
            <person name="Wen W."/>
        </authorList>
    </citation>
    <scope>NUCLEOTIDE SEQUENCE [LARGE SCALE GENOMIC DNA]</scope>
    <source>
        <strain evidence="2">cv. G240</strain>
    </source>
</reference>
<sequence length="84" mass="9082">MEYDLVSMAIMLASSKGVEFSFGSTFKGGGAGMVLVSLGGTKVNLAYKLEFECFSNYEALISGLGCHAIREPLFYALKATKNLW</sequence>
<dbReference type="Proteomes" id="UP000593564">
    <property type="component" value="Unassembled WGS sequence"/>
</dbReference>
<protein>
    <submittedName>
        <fullName evidence="1">Uncharacterized protein</fullName>
    </submittedName>
</protein>
<name>A0A7J7HUF0_CAMSI</name>
<evidence type="ECO:0000313" key="1">
    <source>
        <dbReference type="EMBL" id="KAF5956472.1"/>
    </source>
</evidence>